<sequence length="272" mass="30420">MPPRAKPSRGRDRGARNLTPPSNVGGGGGQQQPDEGDRRRRKKTEADYEAEEAVGIHQDLCDLPKYQMKCFMEEMVLVRAHLQEGKFHSREMFIGQVLTHILVHLGIYMPEDEGGPSRLVVTSSQSEPKEDKMASAEEDVCQREARVEELSTQIATKPVEVEALMQLGLVDGTFVPCLIPPSSTQQKTLILGVEVCLPVYEGVYTDSMDDSYHPHTESLLQYVASVTDILELTKEVVRMSTNHPYDGVYLTTFDLDIDDDPGFGYLMTTLWS</sequence>
<gene>
    <name evidence="2" type="ORF">R1flu_025402</name>
</gene>
<evidence type="ECO:0000256" key="1">
    <source>
        <dbReference type="SAM" id="MobiDB-lite"/>
    </source>
</evidence>
<protein>
    <submittedName>
        <fullName evidence="2">Uncharacterized protein</fullName>
    </submittedName>
</protein>
<dbReference type="Proteomes" id="UP001605036">
    <property type="component" value="Unassembled WGS sequence"/>
</dbReference>
<name>A0ABD1XXM9_9MARC</name>
<accession>A0ABD1XXM9</accession>
<evidence type="ECO:0000313" key="2">
    <source>
        <dbReference type="EMBL" id="KAL2613710.1"/>
    </source>
</evidence>
<comment type="caution">
    <text evidence="2">The sequence shown here is derived from an EMBL/GenBank/DDBJ whole genome shotgun (WGS) entry which is preliminary data.</text>
</comment>
<dbReference type="AlphaFoldDB" id="A0ABD1XXM9"/>
<feature type="region of interest" description="Disordered" evidence="1">
    <location>
        <begin position="1"/>
        <end position="49"/>
    </location>
</feature>
<proteinExistence type="predicted"/>
<evidence type="ECO:0000313" key="3">
    <source>
        <dbReference type="Proteomes" id="UP001605036"/>
    </source>
</evidence>
<reference evidence="2 3" key="1">
    <citation type="submission" date="2024-09" db="EMBL/GenBank/DDBJ databases">
        <title>Chromosome-scale assembly of Riccia fluitans.</title>
        <authorList>
            <person name="Paukszto L."/>
            <person name="Sawicki J."/>
            <person name="Karawczyk K."/>
            <person name="Piernik-Szablinska J."/>
            <person name="Szczecinska M."/>
            <person name="Mazdziarz M."/>
        </authorList>
    </citation>
    <scope>NUCLEOTIDE SEQUENCE [LARGE SCALE GENOMIC DNA]</scope>
    <source>
        <strain evidence="2">Rf_01</strain>
        <tissue evidence="2">Aerial parts of the thallus</tissue>
    </source>
</reference>
<keyword evidence="3" id="KW-1185">Reference proteome</keyword>
<dbReference type="EMBL" id="JBHFFA010000007">
    <property type="protein sequence ID" value="KAL2613710.1"/>
    <property type="molecule type" value="Genomic_DNA"/>
</dbReference>
<organism evidence="2 3">
    <name type="scientific">Riccia fluitans</name>
    <dbReference type="NCBI Taxonomy" id="41844"/>
    <lineage>
        <taxon>Eukaryota</taxon>
        <taxon>Viridiplantae</taxon>
        <taxon>Streptophyta</taxon>
        <taxon>Embryophyta</taxon>
        <taxon>Marchantiophyta</taxon>
        <taxon>Marchantiopsida</taxon>
        <taxon>Marchantiidae</taxon>
        <taxon>Marchantiales</taxon>
        <taxon>Ricciaceae</taxon>
        <taxon>Riccia</taxon>
    </lineage>
</organism>